<evidence type="ECO:0000313" key="3">
    <source>
        <dbReference type="Proteomes" id="UP000561326"/>
    </source>
</evidence>
<name>A0A848CPC3_ANEAE</name>
<feature type="domain" description="DUF6892" evidence="1">
    <location>
        <begin position="352"/>
        <end position="487"/>
    </location>
</feature>
<dbReference type="Pfam" id="PF21832">
    <property type="entry name" value="DUF6892"/>
    <property type="match status" value="1"/>
</dbReference>
<protein>
    <recommendedName>
        <fullName evidence="1">DUF6892 domain-containing protein</fullName>
    </recommendedName>
</protein>
<organism evidence="2 3">
    <name type="scientific">Aneurinibacillus aneurinilyticus</name>
    <name type="common">Bacillus aneurinolyticus</name>
    <dbReference type="NCBI Taxonomy" id="1391"/>
    <lineage>
        <taxon>Bacteria</taxon>
        <taxon>Bacillati</taxon>
        <taxon>Bacillota</taxon>
        <taxon>Bacilli</taxon>
        <taxon>Bacillales</taxon>
        <taxon>Paenibacillaceae</taxon>
        <taxon>Aneurinibacillus group</taxon>
        <taxon>Aneurinibacillus</taxon>
    </lineage>
</organism>
<gene>
    <name evidence="2" type="ORF">HF838_02135</name>
</gene>
<proteinExistence type="predicted"/>
<dbReference type="AlphaFoldDB" id="A0A848CPC3"/>
<accession>A0A848CPC3</accession>
<sequence length="490" mass="56814">MERLLNDLQTTNYSELFSALCRVKVAVHALEEEKAIQLVDAVMQRIQDLSLEDNKYGQIVESAHTVLLEFSKVDQKCASWLYEKVLSIIEQTDWNKETDSKQTYLLVAAFCNKKGDVGQYLPQALLHYHNRLNQLIETLITYGNKPLVVLPADSARPNGTLGELVVNLLHCYFYHSSFSQTEASPPIHLILKIMREYPESCNNITVHLLAAHTESGREIAELIQFFITSKHKRDGVYYNLALDFLGTSDFAAFRNQAQAIFTHLMPYIPAWTNEQFEEFVQTFIFYAIAEDERVGAFMKSLVRRKVLETLVAQKRSTEYAGKLNALLKEVNQQLIAKASSKNRQQIISKDSLVFRDFNFKLLVIEELMYNKNILKPRFDLYEFARDYTDREIIIEEEGYDILPEAKKYFEELVITKEHVQHVEDLIADGGLDVYMNLYRFWDGEDDTFDVKELEHLDFMPNLKTIDIWNLDIDDKTRKQLEARGIKVTTG</sequence>
<reference evidence="2 3" key="1">
    <citation type="submission" date="2020-04" db="EMBL/GenBank/DDBJ databases">
        <authorList>
            <person name="Hitch T.C.A."/>
            <person name="Wylensek D."/>
            <person name="Clavel T."/>
        </authorList>
    </citation>
    <scope>NUCLEOTIDE SEQUENCE [LARGE SCALE GENOMIC DNA]</scope>
    <source>
        <strain evidence="2 3">WB01_D5_05</strain>
    </source>
</reference>
<comment type="caution">
    <text evidence="2">The sequence shown here is derived from an EMBL/GenBank/DDBJ whole genome shotgun (WGS) entry which is preliminary data.</text>
</comment>
<evidence type="ECO:0000313" key="2">
    <source>
        <dbReference type="EMBL" id="NME97048.1"/>
    </source>
</evidence>
<dbReference type="InterPro" id="IPR054187">
    <property type="entry name" value="DUF6892"/>
</dbReference>
<evidence type="ECO:0000259" key="1">
    <source>
        <dbReference type="Pfam" id="PF21832"/>
    </source>
</evidence>
<dbReference type="RefSeq" id="WP_168974392.1">
    <property type="nucleotide sequence ID" value="NZ_JABAGO010000001.1"/>
</dbReference>
<dbReference type="Proteomes" id="UP000561326">
    <property type="component" value="Unassembled WGS sequence"/>
</dbReference>
<dbReference type="EMBL" id="JABAGO010000001">
    <property type="protein sequence ID" value="NME97048.1"/>
    <property type="molecule type" value="Genomic_DNA"/>
</dbReference>